<dbReference type="OrthoDB" id="100751at2759"/>
<evidence type="ECO:0000313" key="3">
    <source>
        <dbReference type="EMBL" id="OWZ22616.1"/>
    </source>
</evidence>
<dbReference type="EMBL" id="NBNE01000122">
    <property type="protein sequence ID" value="OWZ22616.1"/>
    <property type="molecule type" value="Genomic_DNA"/>
</dbReference>
<keyword evidence="1" id="KW-0732">Signal</keyword>
<sequence length="339" mass="36579">MPQLFMMSPSYGSVEGGTTVILHGRGLDLSEDDVDCTFGSSRVKKVVVVNSTSILVKSPSSIETGDANVTCSFNGELVTPATFSYHYLLTPQTFFVTPHVGLASSNTTILVDGTNFNEKYSMICKFGDLSSPAIVKSSSQVECVAPPHSPGILNVSVVLGGCRGRNSSVVFEYIVEPRVFSISPQRSSGVGNTIVTLNGAGFVDSDLLWCQIGTIVVRPVIFKSESNIVCEFPRNLDTGLLPVRVTINGQDFTADRVLFALYSPIVLDSLTPLYGFIDEGDTHVSLVGHNFHALVNLVCQITVDGTNLVAVDAIFVSTSMCTCFLPTPTEFYSRNQRYK</sequence>
<evidence type="ECO:0000259" key="2">
    <source>
        <dbReference type="SMART" id="SM00429"/>
    </source>
</evidence>
<feature type="domain" description="IPT/TIG" evidence="2">
    <location>
        <begin position="176"/>
        <end position="262"/>
    </location>
</feature>
<dbReference type="PANTHER" id="PTHR46769">
    <property type="entry name" value="POLYCYSTIC KIDNEY AND HEPATIC DISEASE 1 (AUTOSOMAL RECESSIVE)-LIKE 1"/>
    <property type="match status" value="1"/>
</dbReference>
<dbReference type="STRING" id="4795.A0A225WY57"/>
<feature type="domain" description="IPT/TIG" evidence="2">
    <location>
        <begin position="1"/>
        <end position="86"/>
    </location>
</feature>
<protein>
    <recommendedName>
        <fullName evidence="2">IPT/TIG domain-containing protein</fullName>
    </recommendedName>
</protein>
<reference evidence="4" key="1">
    <citation type="submission" date="2017-03" db="EMBL/GenBank/DDBJ databases">
        <title>Phytopthora megakarya and P. palmivora, two closely related causual agents of cacao black pod achieved similar genome size and gene model numbers by different mechanisms.</title>
        <authorList>
            <person name="Ali S."/>
            <person name="Shao J."/>
            <person name="Larry D.J."/>
            <person name="Kronmiller B."/>
            <person name="Shen D."/>
            <person name="Strem M.D."/>
            <person name="Melnick R.L."/>
            <person name="Guiltinan M.J."/>
            <person name="Tyler B.M."/>
            <person name="Meinhardt L.W."/>
            <person name="Bailey B.A."/>
        </authorList>
    </citation>
    <scope>NUCLEOTIDE SEQUENCE [LARGE SCALE GENOMIC DNA]</scope>
    <source>
        <strain evidence="4">zdho120</strain>
    </source>
</reference>
<dbReference type="InterPro" id="IPR052387">
    <property type="entry name" value="Fibrocystin"/>
</dbReference>
<dbReference type="CDD" id="cd00603">
    <property type="entry name" value="IPT_PCSR"/>
    <property type="match status" value="1"/>
</dbReference>
<gene>
    <name evidence="3" type="ORF">PHMEG_0002650</name>
</gene>
<dbReference type="SUPFAM" id="SSF81296">
    <property type="entry name" value="E set domains"/>
    <property type="match status" value="4"/>
</dbReference>
<proteinExistence type="predicted"/>
<comment type="caution">
    <text evidence="3">The sequence shown here is derived from an EMBL/GenBank/DDBJ whole genome shotgun (WGS) entry which is preliminary data.</text>
</comment>
<dbReference type="InterPro" id="IPR002909">
    <property type="entry name" value="IPT_dom"/>
</dbReference>
<keyword evidence="4" id="KW-1185">Reference proteome</keyword>
<accession>A0A225WY57</accession>
<dbReference type="Proteomes" id="UP000198211">
    <property type="component" value="Unassembled WGS sequence"/>
</dbReference>
<evidence type="ECO:0000256" key="1">
    <source>
        <dbReference type="ARBA" id="ARBA00022729"/>
    </source>
</evidence>
<dbReference type="Gene3D" id="2.60.40.10">
    <property type="entry name" value="Immunoglobulins"/>
    <property type="match status" value="3"/>
</dbReference>
<dbReference type="PANTHER" id="PTHR46769:SF2">
    <property type="entry name" value="FIBROCYSTIN-L ISOFORM 2 PRECURSOR-RELATED"/>
    <property type="match status" value="1"/>
</dbReference>
<evidence type="ECO:0000313" key="4">
    <source>
        <dbReference type="Proteomes" id="UP000198211"/>
    </source>
</evidence>
<dbReference type="CDD" id="cd00102">
    <property type="entry name" value="IPT"/>
    <property type="match status" value="2"/>
</dbReference>
<feature type="domain" description="IPT/TIG" evidence="2">
    <location>
        <begin position="90"/>
        <end position="174"/>
    </location>
</feature>
<dbReference type="AlphaFoldDB" id="A0A225WY57"/>
<dbReference type="InterPro" id="IPR013783">
    <property type="entry name" value="Ig-like_fold"/>
</dbReference>
<dbReference type="SMART" id="SM00429">
    <property type="entry name" value="IPT"/>
    <property type="match status" value="3"/>
</dbReference>
<organism evidence="3 4">
    <name type="scientific">Phytophthora megakarya</name>
    <dbReference type="NCBI Taxonomy" id="4795"/>
    <lineage>
        <taxon>Eukaryota</taxon>
        <taxon>Sar</taxon>
        <taxon>Stramenopiles</taxon>
        <taxon>Oomycota</taxon>
        <taxon>Peronosporomycetes</taxon>
        <taxon>Peronosporales</taxon>
        <taxon>Peronosporaceae</taxon>
        <taxon>Phytophthora</taxon>
    </lineage>
</organism>
<dbReference type="Pfam" id="PF01833">
    <property type="entry name" value="TIG"/>
    <property type="match status" value="3"/>
</dbReference>
<dbReference type="InterPro" id="IPR014756">
    <property type="entry name" value="Ig_E-set"/>
</dbReference>
<name>A0A225WY57_9STRA</name>